<feature type="region of interest" description="Disordered" evidence="1">
    <location>
        <begin position="688"/>
        <end position="745"/>
    </location>
</feature>
<proteinExistence type="predicted"/>
<feature type="compositionally biased region" description="Low complexity" evidence="1">
    <location>
        <begin position="771"/>
        <end position="788"/>
    </location>
</feature>
<sequence length="1194" mass="121455">MFRLSFLAWQRRAACRKWLQRHGGGGTWDPPYLGLLSRRQPLGELIGKLRSANIPTIFGNIEYVFAAPPGYEILAVLGVMCWVVLAFTPDFVSPGPAGRWPFRDVLWWVPMQLVFAWRALWILASQALVLVSGGVVGVSLCWSWLDRRRDLQATRSLRALITGGGTALPAFMTNLPTDSEEVAASKSYRVTRAFQNIQLPPTTWERLCIPSPHKDEVLYLSGLLLGALMFGGAAWLAGPRRALEAWWDGLWALHVATWVATLLAALAAYGLASLLTARQLAAWRSVYDTAFWELSLDTGQRRRVSAHMHDAAAVAVQQCGPYPKTWPRLRGWAANGLKVACGLLWGLVLVQSFMYPATLPALVKRAAGGAAVSGGGAAGEGAPGVQAGPERGSSARWWEDLRWAADVHLVSVRAWRKGGLRGVEIALEALSAVRSPGAEGGEGQGTAALARDTLRHVQKYGTAGVRWRPGGGWALGKGWERMLGRVARARPVRVVTGAPPVSNVTDVPPVSNATGAPPVSNATGAPPVSNATDAPPVSNVTERSERGGAGAGVCVNEMNFAGSNMWGGASGGAGRKARLASSDARNESDSERRPEVGRTKAGSRSDADPDAARKTAASQKPKAQQAIKPSPSPPTPGNGDLVHIGAALGLLLVVALLSMWLRLDWRPLLQPARLVDDLTSKLKDYLSGASARRSQAAAASKQRRGRQGRNPEHQGKQAEAPATGPTGNGASLAVGSRAPPAAAKRTPAAAASGAAAAAAWAADRGGAAASAAAAAGERPAPLQQAAPPKHGPAPKPPQRAVPTPLPPQKADPAPPSRKQQRRGKPAAATPSPAAPAAALVSPGSSAPSQPVASSASAPAPTTPAGIQGRQHASSAAPRLDAPLPPPPAAATKPTPMSSGVAPAGSFAAGAVLAGAPRAAAAAAWPAAQPSSKAPRPIAAPAVGAVVTTTAIAAAAAAAVQAPSNTATATGPPILATPTAAPSAHAAAAAGAPEAPAPPPKQRIAIPVPVPGPAPAPAPAPAPVAQPVPMAAPPPAALGAKAAARPFALLGLNPALAQFLGRSAPAPDDSAAASAPAKPPVVPAEAMVAGSPKRGTGGAERAAAGSPKAGAWAGGGAAAAAASSPVAALRGGLWGNAPGVDPNACVRCRAGPRQVGMLHGLTAHLSLCRACGEDFALGEPCPLCGEEVTRLLNIF</sequence>
<feature type="transmembrane region" description="Helical" evidence="2">
    <location>
        <begin position="250"/>
        <end position="275"/>
    </location>
</feature>
<feature type="transmembrane region" description="Helical" evidence="2">
    <location>
        <begin position="73"/>
        <end position="93"/>
    </location>
</feature>
<feature type="compositionally biased region" description="Low complexity" evidence="1">
    <location>
        <begin position="736"/>
        <end position="745"/>
    </location>
</feature>
<keyword evidence="2" id="KW-0812">Transmembrane</keyword>
<dbReference type="OrthoDB" id="552972at2759"/>
<comment type="caution">
    <text evidence="3">The sequence shown here is derived from an EMBL/GenBank/DDBJ whole genome shotgun (WGS) entry which is preliminary data.</text>
</comment>
<feature type="compositionally biased region" description="Low complexity" evidence="1">
    <location>
        <begin position="688"/>
        <end position="700"/>
    </location>
</feature>
<feature type="compositionally biased region" description="Low complexity" evidence="1">
    <location>
        <begin position="872"/>
        <end position="881"/>
    </location>
</feature>
<feature type="region of interest" description="Disordered" evidence="1">
    <location>
        <begin position="771"/>
        <end position="899"/>
    </location>
</feature>
<name>A0A2J8AJM5_9CHLO</name>
<feature type="region of interest" description="Disordered" evidence="1">
    <location>
        <begin position="502"/>
        <end position="549"/>
    </location>
</feature>
<feature type="compositionally biased region" description="Low complexity" evidence="1">
    <location>
        <begin position="889"/>
        <end position="899"/>
    </location>
</feature>
<keyword evidence="2" id="KW-1133">Transmembrane helix</keyword>
<dbReference type="InterPro" id="IPR013083">
    <property type="entry name" value="Znf_RING/FYVE/PHD"/>
</dbReference>
<feature type="region of interest" description="Disordered" evidence="1">
    <location>
        <begin position="1063"/>
        <end position="1104"/>
    </location>
</feature>
<feature type="transmembrane region" description="Helical" evidence="2">
    <location>
        <begin position="127"/>
        <end position="145"/>
    </location>
</feature>
<evidence type="ECO:0000313" key="3">
    <source>
        <dbReference type="EMBL" id="PNH12725.1"/>
    </source>
</evidence>
<feature type="transmembrane region" description="Helical" evidence="2">
    <location>
        <begin position="332"/>
        <end position="355"/>
    </location>
</feature>
<keyword evidence="4" id="KW-1185">Reference proteome</keyword>
<keyword evidence="2" id="KW-0472">Membrane</keyword>
<feature type="region of interest" description="Disordered" evidence="1">
    <location>
        <begin position="570"/>
        <end position="638"/>
    </location>
</feature>
<reference evidence="3 4" key="1">
    <citation type="journal article" date="2017" name="Mol. Biol. Evol.">
        <title>The 4-celled Tetrabaena socialis nuclear genome reveals the essential components for genetic control of cell number at the origin of multicellularity in the volvocine lineage.</title>
        <authorList>
            <person name="Featherston J."/>
            <person name="Arakaki Y."/>
            <person name="Hanschen E.R."/>
            <person name="Ferris P.J."/>
            <person name="Michod R.E."/>
            <person name="Olson B.J.S.C."/>
            <person name="Nozaki H."/>
            <person name="Durand P.M."/>
        </authorList>
    </citation>
    <scope>NUCLEOTIDE SEQUENCE [LARGE SCALE GENOMIC DNA]</scope>
    <source>
        <strain evidence="3 4">NIES-571</strain>
    </source>
</reference>
<protein>
    <submittedName>
        <fullName evidence="3">Uncharacterized protein</fullName>
    </submittedName>
</protein>
<feature type="compositionally biased region" description="Low complexity" evidence="1">
    <location>
        <begin position="825"/>
        <end position="865"/>
    </location>
</feature>
<evidence type="ECO:0000256" key="2">
    <source>
        <dbReference type="SAM" id="Phobius"/>
    </source>
</evidence>
<dbReference type="Gene3D" id="3.30.40.10">
    <property type="entry name" value="Zinc/RING finger domain, C3HC4 (zinc finger)"/>
    <property type="match status" value="1"/>
</dbReference>
<dbReference type="Proteomes" id="UP000236333">
    <property type="component" value="Unassembled WGS sequence"/>
</dbReference>
<evidence type="ECO:0000313" key="4">
    <source>
        <dbReference type="Proteomes" id="UP000236333"/>
    </source>
</evidence>
<gene>
    <name evidence="3" type="ORF">TSOC_000292</name>
</gene>
<feature type="compositionally biased region" description="Basic and acidic residues" evidence="1">
    <location>
        <begin position="584"/>
        <end position="613"/>
    </location>
</feature>
<accession>A0A2J8AJM5</accession>
<organism evidence="3 4">
    <name type="scientific">Tetrabaena socialis</name>
    <dbReference type="NCBI Taxonomy" id="47790"/>
    <lineage>
        <taxon>Eukaryota</taxon>
        <taxon>Viridiplantae</taxon>
        <taxon>Chlorophyta</taxon>
        <taxon>core chlorophytes</taxon>
        <taxon>Chlorophyceae</taxon>
        <taxon>CS clade</taxon>
        <taxon>Chlamydomonadales</taxon>
        <taxon>Tetrabaenaceae</taxon>
        <taxon>Tetrabaena</taxon>
    </lineage>
</organism>
<evidence type="ECO:0000256" key="1">
    <source>
        <dbReference type="SAM" id="MobiDB-lite"/>
    </source>
</evidence>
<dbReference type="AlphaFoldDB" id="A0A2J8AJM5"/>
<feature type="transmembrane region" description="Helical" evidence="2">
    <location>
        <begin position="217"/>
        <end position="238"/>
    </location>
</feature>
<feature type="region of interest" description="Disordered" evidence="1">
    <location>
        <begin position="963"/>
        <end position="1009"/>
    </location>
</feature>
<feature type="compositionally biased region" description="Low complexity" evidence="1">
    <location>
        <begin position="1063"/>
        <end position="1075"/>
    </location>
</feature>
<dbReference type="EMBL" id="PGGS01000004">
    <property type="protein sequence ID" value="PNH12725.1"/>
    <property type="molecule type" value="Genomic_DNA"/>
</dbReference>
<feature type="compositionally biased region" description="Low complexity" evidence="1">
    <location>
        <begin position="975"/>
        <end position="993"/>
    </location>
</feature>
<feature type="compositionally biased region" description="Pro residues" evidence="1">
    <location>
        <begin position="789"/>
        <end position="815"/>
    </location>
</feature>